<dbReference type="EMBL" id="NBWU01000004">
    <property type="protein sequence ID" value="PCE64100.1"/>
    <property type="molecule type" value="Genomic_DNA"/>
</dbReference>
<dbReference type="InterPro" id="IPR014710">
    <property type="entry name" value="RmlC-like_jellyroll"/>
</dbReference>
<name>A0A2A4G7Z3_9FLAO</name>
<feature type="domain" description="Cupin type-2" evidence="1">
    <location>
        <begin position="32"/>
        <end position="96"/>
    </location>
</feature>
<dbReference type="Pfam" id="PF07883">
    <property type="entry name" value="Cupin_2"/>
    <property type="match status" value="1"/>
</dbReference>
<dbReference type="OrthoDB" id="1121094at2"/>
<comment type="caution">
    <text evidence="2">The sequence shown here is derived from an EMBL/GenBank/DDBJ whole genome shotgun (WGS) entry which is preliminary data.</text>
</comment>
<dbReference type="Gene3D" id="2.60.120.10">
    <property type="entry name" value="Jelly Rolls"/>
    <property type="match status" value="1"/>
</dbReference>
<accession>A0A2A4G7Z3</accession>
<dbReference type="AlphaFoldDB" id="A0A2A4G7Z3"/>
<sequence length="97" mass="11181">MYQIVNTINTVPFQDVKAQKLLKLNAKECLFISLEAGGVLKKHSSPTDAWLLVLEGQITFHINNNEYVLEKHQLFDFPKEEVHWVTAQSNAKFIVIR</sequence>
<evidence type="ECO:0000313" key="2">
    <source>
        <dbReference type="EMBL" id="PCE64100.1"/>
    </source>
</evidence>
<dbReference type="SUPFAM" id="SSF51182">
    <property type="entry name" value="RmlC-like cupins"/>
    <property type="match status" value="1"/>
</dbReference>
<dbReference type="RefSeq" id="WP_097442852.1">
    <property type="nucleotide sequence ID" value="NZ_NBWU01000004.1"/>
</dbReference>
<gene>
    <name evidence="2" type="ORF">B7P33_12765</name>
</gene>
<protein>
    <recommendedName>
        <fullName evidence="1">Cupin type-2 domain-containing protein</fullName>
    </recommendedName>
</protein>
<proteinExistence type="predicted"/>
<dbReference type="Proteomes" id="UP000219559">
    <property type="component" value="Unassembled WGS sequence"/>
</dbReference>
<dbReference type="InterPro" id="IPR011051">
    <property type="entry name" value="RmlC_Cupin_sf"/>
</dbReference>
<evidence type="ECO:0000259" key="1">
    <source>
        <dbReference type="Pfam" id="PF07883"/>
    </source>
</evidence>
<dbReference type="InterPro" id="IPR013096">
    <property type="entry name" value="Cupin_2"/>
</dbReference>
<organism evidence="2 3">
    <name type="scientific">Sediminicola luteus</name>
    <dbReference type="NCBI Taxonomy" id="319238"/>
    <lineage>
        <taxon>Bacteria</taxon>
        <taxon>Pseudomonadati</taxon>
        <taxon>Bacteroidota</taxon>
        <taxon>Flavobacteriia</taxon>
        <taxon>Flavobacteriales</taxon>
        <taxon>Flavobacteriaceae</taxon>
        <taxon>Sediminicola</taxon>
    </lineage>
</organism>
<reference evidence="2 3" key="1">
    <citation type="submission" date="2017-04" db="EMBL/GenBank/DDBJ databases">
        <title>A new member of the family Flavobacteriaceae isolated from ascidians.</title>
        <authorList>
            <person name="Chen L."/>
        </authorList>
    </citation>
    <scope>NUCLEOTIDE SEQUENCE [LARGE SCALE GENOMIC DNA]</scope>
    <source>
        <strain evidence="2 3">HQA918</strain>
    </source>
</reference>
<evidence type="ECO:0000313" key="3">
    <source>
        <dbReference type="Proteomes" id="UP000219559"/>
    </source>
</evidence>
<keyword evidence="3" id="KW-1185">Reference proteome</keyword>